<feature type="transmembrane region" description="Helical" evidence="1">
    <location>
        <begin position="37"/>
        <end position="54"/>
    </location>
</feature>
<dbReference type="RefSeq" id="WP_345310275.1">
    <property type="nucleotide sequence ID" value="NZ_BAABLN010000001.1"/>
</dbReference>
<dbReference type="EMBL" id="BAABLN010000001">
    <property type="protein sequence ID" value="GAA4688875.1"/>
    <property type="molecule type" value="Genomic_DNA"/>
</dbReference>
<keyword evidence="1" id="KW-0812">Transmembrane</keyword>
<protein>
    <recommendedName>
        <fullName evidence="5">Integral membrane protein</fullName>
    </recommendedName>
</protein>
<evidence type="ECO:0000313" key="4">
    <source>
        <dbReference type="Proteomes" id="UP001501446"/>
    </source>
</evidence>
<evidence type="ECO:0008006" key="5">
    <source>
        <dbReference type="Google" id="ProtNLM"/>
    </source>
</evidence>
<sequence>MASRARRLARGWAASLTATGLGAASHAAVDGTWPPVILMLLSAALAAPVCMLLAGTVLSRVSVAAAVVASQGLFHGVFAQAGHGVTAVDHTHHAAGPVAEGTPQLVVTTAPDLVHHGTGMLMAHVVAAVATYLLLRHGEVAVMRLVDAVSLRVAAWVSVPTLPVIRTVPRRIAWTSPRALTDQLLLPVVHGFRGPPARGTVPVLA</sequence>
<keyword evidence="2" id="KW-0732">Signal</keyword>
<organism evidence="3 4">
    <name type="scientific">Kocuria gwangalliensis</name>
    <dbReference type="NCBI Taxonomy" id="501592"/>
    <lineage>
        <taxon>Bacteria</taxon>
        <taxon>Bacillati</taxon>
        <taxon>Actinomycetota</taxon>
        <taxon>Actinomycetes</taxon>
        <taxon>Micrococcales</taxon>
        <taxon>Micrococcaceae</taxon>
        <taxon>Kocuria</taxon>
    </lineage>
</organism>
<feature type="transmembrane region" description="Helical" evidence="1">
    <location>
        <begin position="113"/>
        <end position="135"/>
    </location>
</feature>
<feature type="signal peptide" evidence="2">
    <location>
        <begin position="1"/>
        <end position="27"/>
    </location>
</feature>
<name>A0ABP8WGS1_9MICC</name>
<proteinExistence type="predicted"/>
<comment type="caution">
    <text evidence="3">The sequence shown here is derived from an EMBL/GenBank/DDBJ whole genome shotgun (WGS) entry which is preliminary data.</text>
</comment>
<evidence type="ECO:0000256" key="2">
    <source>
        <dbReference type="SAM" id="SignalP"/>
    </source>
</evidence>
<keyword evidence="1" id="KW-0472">Membrane</keyword>
<accession>A0ABP8WGS1</accession>
<evidence type="ECO:0000313" key="3">
    <source>
        <dbReference type="EMBL" id="GAA4688875.1"/>
    </source>
</evidence>
<dbReference type="Proteomes" id="UP001501446">
    <property type="component" value="Unassembled WGS sequence"/>
</dbReference>
<keyword evidence="1" id="KW-1133">Transmembrane helix</keyword>
<feature type="chain" id="PRO_5046571316" description="Integral membrane protein" evidence="2">
    <location>
        <begin position="28"/>
        <end position="205"/>
    </location>
</feature>
<gene>
    <name evidence="3" type="ORF">GCM10025781_02080</name>
</gene>
<reference evidence="4" key="1">
    <citation type="journal article" date="2019" name="Int. J. Syst. Evol. Microbiol.">
        <title>The Global Catalogue of Microorganisms (GCM) 10K type strain sequencing project: providing services to taxonomists for standard genome sequencing and annotation.</title>
        <authorList>
            <consortium name="The Broad Institute Genomics Platform"/>
            <consortium name="The Broad Institute Genome Sequencing Center for Infectious Disease"/>
            <person name="Wu L."/>
            <person name="Ma J."/>
        </authorList>
    </citation>
    <scope>NUCLEOTIDE SEQUENCE [LARGE SCALE GENOMIC DNA]</scope>
    <source>
        <strain evidence="4">JCM 18958</strain>
    </source>
</reference>
<keyword evidence="4" id="KW-1185">Reference proteome</keyword>
<evidence type="ECO:0000256" key="1">
    <source>
        <dbReference type="SAM" id="Phobius"/>
    </source>
</evidence>